<keyword evidence="2" id="KW-1185">Reference proteome</keyword>
<name>A0A0C2ZKT8_9AGAM</name>
<sequence length="60" mass="7087">MYRSEQLDKFTSHRISILLAGRIHMFDILINHRRVILTSDTMPTNSIPSPFKTRVQFKNN</sequence>
<dbReference type="HOGENOM" id="CLU_2943146_0_0_1"/>
<evidence type="ECO:0000313" key="1">
    <source>
        <dbReference type="EMBL" id="KIM62193.1"/>
    </source>
</evidence>
<dbReference type="Proteomes" id="UP000053989">
    <property type="component" value="Unassembled WGS sequence"/>
</dbReference>
<dbReference type="InParanoid" id="A0A0C2ZKT8"/>
<dbReference type="AlphaFoldDB" id="A0A0C2ZKT8"/>
<dbReference type="EMBL" id="KN822044">
    <property type="protein sequence ID" value="KIM62193.1"/>
    <property type="molecule type" value="Genomic_DNA"/>
</dbReference>
<reference evidence="1 2" key="1">
    <citation type="submission" date="2014-04" db="EMBL/GenBank/DDBJ databases">
        <authorList>
            <consortium name="DOE Joint Genome Institute"/>
            <person name="Kuo A."/>
            <person name="Kohler A."/>
            <person name="Nagy L.G."/>
            <person name="Floudas D."/>
            <person name="Copeland A."/>
            <person name="Barry K.W."/>
            <person name="Cichocki N."/>
            <person name="Veneault-Fourrey C."/>
            <person name="LaButti K."/>
            <person name="Lindquist E.A."/>
            <person name="Lipzen A."/>
            <person name="Lundell T."/>
            <person name="Morin E."/>
            <person name="Murat C."/>
            <person name="Sun H."/>
            <person name="Tunlid A."/>
            <person name="Henrissat B."/>
            <person name="Grigoriev I.V."/>
            <person name="Hibbett D.S."/>
            <person name="Martin F."/>
            <person name="Nordberg H.P."/>
            <person name="Cantor M.N."/>
            <person name="Hua S.X."/>
        </authorList>
    </citation>
    <scope>NUCLEOTIDE SEQUENCE [LARGE SCALE GENOMIC DNA]</scope>
    <source>
        <strain evidence="1 2">Foug A</strain>
    </source>
</reference>
<protein>
    <submittedName>
        <fullName evidence="1">Uncharacterized protein</fullName>
    </submittedName>
</protein>
<gene>
    <name evidence="1" type="ORF">SCLCIDRAFT_837490</name>
</gene>
<organism evidence="1 2">
    <name type="scientific">Scleroderma citrinum Foug A</name>
    <dbReference type="NCBI Taxonomy" id="1036808"/>
    <lineage>
        <taxon>Eukaryota</taxon>
        <taxon>Fungi</taxon>
        <taxon>Dikarya</taxon>
        <taxon>Basidiomycota</taxon>
        <taxon>Agaricomycotina</taxon>
        <taxon>Agaricomycetes</taxon>
        <taxon>Agaricomycetidae</taxon>
        <taxon>Boletales</taxon>
        <taxon>Sclerodermatineae</taxon>
        <taxon>Sclerodermataceae</taxon>
        <taxon>Scleroderma</taxon>
    </lineage>
</organism>
<reference evidence="2" key="2">
    <citation type="submission" date="2015-01" db="EMBL/GenBank/DDBJ databases">
        <title>Evolutionary Origins and Diversification of the Mycorrhizal Mutualists.</title>
        <authorList>
            <consortium name="DOE Joint Genome Institute"/>
            <consortium name="Mycorrhizal Genomics Consortium"/>
            <person name="Kohler A."/>
            <person name="Kuo A."/>
            <person name="Nagy L.G."/>
            <person name="Floudas D."/>
            <person name="Copeland A."/>
            <person name="Barry K.W."/>
            <person name="Cichocki N."/>
            <person name="Veneault-Fourrey C."/>
            <person name="LaButti K."/>
            <person name="Lindquist E.A."/>
            <person name="Lipzen A."/>
            <person name="Lundell T."/>
            <person name="Morin E."/>
            <person name="Murat C."/>
            <person name="Riley R."/>
            <person name="Ohm R."/>
            <person name="Sun H."/>
            <person name="Tunlid A."/>
            <person name="Henrissat B."/>
            <person name="Grigoriev I.V."/>
            <person name="Hibbett D.S."/>
            <person name="Martin F."/>
        </authorList>
    </citation>
    <scope>NUCLEOTIDE SEQUENCE [LARGE SCALE GENOMIC DNA]</scope>
    <source>
        <strain evidence="2">Foug A</strain>
    </source>
</reference>
<evidence type="ECO:0000313" key="2">
    <source>
        <dbReference type="Proteomes" id="UP000053989"/>
    </source>
</evidence>
<proteinExistence type="predicted"/>
<accession>A0A0C2ZKT8</accession>